<comment type="subcellular location">
    <subcellularLocation>
        <location evidence="2">Cytoplasm</location>
    </subcellularLocation>
</comment>
<dbReference type="GO" id="GO:0009097">
    <property type="term" value="P:isoleucine biosynthetic process"/>
    <property type="evidence" value="ECO:0007669"/>
    <property type="project" value="TreeGrafter"/>
</dbReference>
<keyword evidence="7" id="KW-0963">Cytoplasm</keyword>
<dbReference type="GO" id="GO:0006567">
    <property type="term" value="P:L-threonine catabolic process"/>
    <property type="evidence" value="ECO:0007669"/>
    <property type="project" value="TreeGrafter"/>
</dbReference>
<dbReference type="SUPFAM" id="SSF53686">
    <property type="entry name" value="Tryptophan synthase beta subunit-like PLP-dependent enzymes"/>
    <property type="match status" value="1"/>
</dbReference>
<feature type="domain" description="Tryptophan synthase beta chain-like PALP" evidence="11">
    <location>
        <begin position="11"/>
        <end position="323"/>
    </location>
</feature>
<protein>
    <recommendedName>
        <fullName evidence="5">L-serine ammonia-lyase</fullName>
        <ecNumber evidence="5">4.3.1.17</ecNumber>
    </recommendedName>
</protein>
<keyword evidence="6" id="KW-0312">Gluconeogenesis</keyword>
<evidence type="ECO:0000256" key="2">
    <source>
        <dbReference type="ARBA" id="ARBA00004496"/>
    </source>
</evidence>
<name>A0A3D8R318_9HELO</name>
<dbReference type="Proteomes" id="UP000256328">
    <property type="component" value="Unassembled WGS sequence"/>
</dbReference>
<dbReference type="GO" id="GO:0003941">
    <property type="term" value="F:L-serine ammonia-lyase activity"/>
    <property type="evidence" value="ECO:0007669"/>
    <property type="project" value="UniProtKB-EC"/>
</dbReference>
<dbReference type="Pfam" id="PF00291">
    <property type="entry name" value="PALP"/>
    <property type="match status" value="1"/>
</dbReference>
<evidence type="ECO:0000256" key="9">
    <source>
        <dbReference type="ARBA" id="ARBA00023239"/>
    </source>
</evidence>
<keyword evidence="13" id="KW-1185">Reference proteome</keyword>
<dbReference type="GO" id="GO:0006565">
    <property type="term" value="P:L-serine catabolic process"/>
    <property type="evidence" value="ECO:0007669"/>
    <property type="project" value="TreeGrafter"/>
</dbReference>
<comment type="caution">
    <text evidence="12">The sequence shown here is derived from an EMBL/GenBank/DDBJ whole genome shotgun (WGS) entry which is preliminary data.</text>
</comment>
<dbReference type="CDD" id="cd06448">
    <property type="entry name" value="L-Ser-dehyd"/>
    <property type="match status" value="1"/>
</dbReference>
<dbReference type="EMBL" id="PDLN01000013">
    <property type="protein sequence ID" value="RDW68443.1"/>
    <property type="molecule type" value="Genomic_DNA"/>
</dbReference>
<evidence type="ECO:0000256" key="7">
    <source>
        <dbReference type="ARBA" id="ARBA00022490"/>
    </source>
</evidence>
<dbReference type="InterPro" id="IPR000634">
    <property type="entry name" value="Ser/Thr_deHydtase_PyrdxlP-BS"/>
</dbReference>
<accession>A0A3D8R318</accession>
<organism evidence="12 13">
    <name type="scientific">Coleophoma crateriformis</name>
    <dbReference type="NCBI Taxonomy" id="565419"/>
    <lineage>
        <taxon>Eukaryota</taxon>
        <taxon>Fungi</taxon>
        <taxon>Dikarya</taxon>
        <taxon>Ascomycota</taxon>
        <taxon>Pezizomycotina</taxon>
        <taxon>Leotiomycetes</taxon>
        <taxon>Helotiales</taxon>
        <taxon>Dermateaceae</taxon>
        <taxon>Coleophoma</taxon>
    </lineage>
</organism>
<dbReference type="GO" id="GO:0004794">
    <property type="term" value="F:threonine deaminase activity"/>
    <property type="evidence" value="ECO:0007669"/>
    <property type="project" value="TreeGrafter"/>
</dbReference>
<evidence type="ECO:0000256" key="1">
    <source>
        <dbReference type="ARBA" id="ARBA00001933"/>
    </source>
</evidence>
<dbReference type="GO" id="GO:0006094">
    <property type="term" value="P:gluconeogenesis"/>
    <property type="evidence" value="ECO:0007669"/>
    <property type="project" value="UniProtKB-KW"/>
</dbReference>
<dbReference type="PANTHER" id="PTHR48078:SF2">
    <property type="entry name" value="CATABOLIC L-SERINE_THREONINE DEHYDRATASE"/>
    <property type="match status" value="1"/>
</dbReference>
<dbReference type="PANTHER" id="PTHR48078">
    <property type="entry name" value="THREONINE DEHYDRATASE, MITOCHONDRIAL-RELATED"/>
    <property type="match status" value="1"/>
</dbReference>
<evidence type="ECO:0000256" key="8">
    <source>
        <dbReference type="ARBA" id="ARBA00022898"/>
    </source>
</evidence>
<evidence type="ECO:0000259" key="11">
    <source>
        <dbReference type="Pfam" id="PF00291"/>
    </source>
</evidence>
<evidence type="ECO:0000256" key="4">
    <source>
        <dbReference type="ARBA" id="ARBA00010869"/>
    </source>
</evidence>
<gene>
    <name evidence="12" type="ORF">BP5796_09100</name>
</gene>
<evidence type="ECO:0000313" key="12">
    <source>
        <dbReference type="EMBL" id="RDW68443.1"/>
    </source>
</evidence>
<sequence>MAAPPPKPWVETPCVRSTTLSHKAGCNIYLKLENQQPSGSFKSRGLGNHMLKAFAHHGTSKPVHFYCSSGGNAGMACATAAISLGRPATIVVPLTTSAFMIGKLKSLGVEVVQMGRQWSEADTYLREELLAKDEHGVYVPPFDHPDVWEGHSTMVDEIERTMLDHGGYDAMVCSVGGGGLFAGIMESLEKHGRLMQDGSRQGRAIKVLAIETVGTGSLAASLRERKLVRLPAVTGIANTLGAAQVAERAFEYALRPEVVAATLSDAEAAMGSVDFADDERILVESACGATLATAYNGMIRTQLFPEDSDDQFKERSVVLIVCGGSAVNIEMLHAYRETYGKDEGMLSRWAK</sequence>
<evidence type="ECO:0000256" key="6">
    <source>
        <dbReference type="ARBA" id="ARBA00022432"/>
    </source>
</evidence>
<dbReference type="AlphaFoldDB" id="A0A3D8R318"/>
<dbReference type="GO" id="GO:0005737">
    <property type="term" value="C:cytoplasm"/>
    <property type="evidence" value="ECO:0007669"/>
    <property type="project" value="UniProtKB-SubCell"/>
</dbReference>
<dbReference type="Gene3D" id="3.40.50.1100">
    <property type="match status" value="2"/>
</dbReference>
<reference evidence="12 13" key="1">
    <citation type="journal article" date="2018" name="IMA Fungus">
        <title>IMA Genome-F 9: Draft genome sequence of Annulohypoxylon stygium, Aspergillus mulundensis, Berkeleyomyces basicola (syn. Thielaviopsis basicola), Ceratocystis smalleyi, two Cercospora beticola strains, Coleophoma cylindrospora, Fusarium fracticaudum, Phialophora cf. hyalina, and Morchella septimelata.</title>
        <authorList>
            <person name="Wingfield B.D."/>
            <person name="Bills G.F."/>
            <person name="Dong Y."/>
            <person name="Huang W."/>
            <person name="Nel W.J."/>
            <person name="Swalarsk-Parry B.S."/>
            <person name="Vaghefi N."/>
            <person name="Wilken P.M."/>
            <person name="An Z."/>
            <person name="de Beer Z.W."/>
            <person name="De Vos L."/>
            <person name="Chen L."/>
            <person name="Duong T.A."/>
            <person name="Gao Y."/>
            <person name="Hammerbacher A."/>
            <person name="Kikkert J.R."/>
            <person name="Li Y."/>
            <person name="Li H."/>
            <person name="Li K."/>
            <person name="Li Q."/>
            <person name="Liu X."/>
            <person name="Ma X."/>
            <person name="Naidoo K."/>
            <person name="Pethybridge S.J."/>
            <person name="Sun J."/>
            <person name="Steenkamp E.T."/>
            <person name="van der Nest M.A."/>
            <person name="van Wyk S."/>
            <person name="Wingfield M.J."/>
            <person name="Xiong C."/>
            <person name="Yue Q."/>
            <person name="Zhang X."/>
        </authorList>
    </citation>
    <scope>NUCLEOTIDE SEQUENCE [LARGE SCALE GENOMIC DNA]</scope>
    <source>
        <strain evidence="12 13">BP5796</strain>
    </source>
</reference>
<comment type="similarity">
    <text evidence="4">Belongs to the serine/threonine dehydratase family.</text>
</comment>
<proteinExistence type="inferred from homology"/>
<dbReference type="PROSITE" id="PS00165">
    <property type="entry name" value="DEHYDRATASE_SER_THR"/>
    <property type="match status" value="1"/>
</dbReference>
<evidence type="ECO:0000256" key="10">
    <source>
        <dbReference type="ARBA" id="ARBA00049406"/>
    </source>
</evidence>
<keyword evidence="8" id="KW-0663">Pyridoxal phosphate</keyword>
<dbReference type="GO" id="GO:0030170">
    <property type="term" value="F:pyridoxal phosphate binding"/>
    <property type="evidence" value="ECO:0007669"/>
    <property type="project" value="InterPro"/>
</dbReference>
<evidence type="ECO:0000256" key="3">
    <source>
        <dbReference type="ARBA" id="ARBA00004742"/>
    </source>
</evidence>
<dbReference type="OrthoDB" id="7773036at2759"/>
<comment type="cofactor">
    <cofactor evidence="1">
        <name>pyridoxal 5'-phosphate</name>
        <dbReference type="ChEBI" id="CHEBI:597326"/>
    </cofactor>
</comment>
<dbReference type="InterPro" id="IPR001926">
    <property type="entry name" value="TrpB-like_PALP"/>
</dbReference>
<evidence type="ECO:0000256" key="5">
    <source>
        <dbReference type="ARBA" id="ARBA00012093"/>
    </source>
</evidence>
<dbReference type="InterPro" id="IPR050147">
    <property type="entry name" value="Ser/Thr_Dehydratase"/>
</dbReference>
<keyword evidence="9" id="KW-0456">Lyase</keyword>
<evidence type="ECO:0000313" key="13">
    <source>
        <dbReference type="Proteomes" id="UP000256328"/>
    </source>
</evidence>
<comment type="pathway">
    <text evidence="3">Carbohydrate biosynthesis; gluconeogenesis.</text>
</comment>
<dbReference type="InterPro" id="IPR036052">
    <property type="entry name" value="TrpB-like_PALP_sf"/>
</dbReference>
<dbReference type="FunFam" id="3.40.50.1100:FF:000040">
    <property type="entry name" value="L-serine dehydratase, putative"/>
    <property type="match status" value="1"/>
</dbReference>
<comment type="catalytic activity">
    <reaction evidence="10">
        <text>L-serine = pyruvate + NH4(+)</text>
        <dbReference type="Rhea" id="RHEA:19169"/>
        <dbReference type="ChEBI" id="CHEBI:15361"/>
        <dbReference type="ChEBI" id="CHEBI:28938"/>
        <dbReference type="ChEBI" id="CHEBI:33384"/>
        <dbReference type="EC" id="4.3.1.17"/>
    </reaction>
</comment>
<dbReference type="EC" id="4.3.1.17" evidence="5"/>